<feature type="chain" id="PRO_5005210862" description="TonB-linked SusC/RagA family outer membrane protein" evidence="10">
    <location>
        <begin position="45"/>
        <end position="1100"/>
    </location>
</feature>
<dbReference type="Pfam" id="PF00593">
    <property type="entry name" value="TonB_dep_Rec_b-barrel"/>
    <property type="match status" value="1"/>
</dbReference>
<evidence type="ECO:0000256" key="8">
    <source>
        <dbReference type="PROSITE-ProRule" id="PRU01360"/>
    </source>
</evidence>
<comment type="subcellular location">
    <subcellularLocation>
        <location evidence="1 8">Cell outer membrane</location>
        <topology evidence="1 8">Multi-pass membrane protein</topology>
    </subcellularLocation>
</comment>
<dbReference type="AlphaFoldDB" id="A0A0H4VK66"/>
<keyword evidence="4 8" id="KW-0812">Transmembrane</keyword>
<dbReference type="Pfam" id="PF07715">
    <property type="entry name" value="Plug"/>
    <property type="match status" value="1"/>
</dbReference>
<dbReference type="Gene3D" id="2.60.40.1120">
    <property type="entry name" value="Carboxypeptidase-like, regulatory domain"/>
    <property type="match status" value="1"/>
</dbReference>
<dbReference type="OrthoDB" id="9768177at2"/>
<keyword evidence="2 8" id="KW-0813">Transport</keyword>
<dbReference type="InterPro" id="IPR036942">
    <property type="entry name" value="Beta-barrel_TonB_sf"/>
</dbReference>
<dbReference type="NCBIfam" id="TIGR04057">
    <property type="entry name" value="SusC_RagA_signa"/>
    <property type="match status" value="1"/>
</dbReference>
<protein>
    <recommendedName>
        <fullName evidence="15">TonB-linked SusC/RagA family outer membrane protein</fullName>
    </recommendedName>
</protein>
<name>A0A0H4VK66_9BACT</name>
<evidence type="ECO:0000259" key="12">
    <source>
        <dbReference type="Pfam" id="PF07715"/>
    </source>
</evidence>
<sequence length="1100" mass="120407">MKKLDNKRISRFPFPEVPKGSGSMKLMLAVLFLGALEMPASASAAVTGTTSEAGTKKHLVLPKHSGSNRAAAITRKGTRRADITVKGKVTSVTGEPLIGVTVLQKGTTRVAVTDVEGNFTMVVPENAVLEVSYVGFEKQEVNVAGRTQINIELQGSVALEEVVVVGYGTIEKSDFTGSSSTVKIENANDNRVISVPEAIQGRVAGVQIMNNTGQPGSGMTFNIRGMTSVTGSSQPLIVVDGQPIDSDQGNTIPGGGMDGGNDIPPADPLASLNTDDIESIEILKDASSVAIYGSRGANGVVLITTKSGKEGRDRISFSSRFDVSMLPKKLKVLNTRDYLNYRNEASLNDGKDSVYTHMEVDSILRKSPNIDWQDEVYSSPINHTQQLSFSGKDEKSSYLLSANYTDQESILTNADFKRYGLRLNYTREVTKKLTVGIRTYFSIADRNYGQESNWTGILGSSAVLGALSFNPLRTPYVINDEGASELDENFTNSPTLVTTKVKDKTKIRTLISNLTLDYKLSKSLKYSLKGGVNDLSSFRQIYNPTGTFIGDTAPGGSASQAENTGFNYLVEHLLSYNKTFVRTHRINAVAGYTYQKWENRSSSNTSMTFPSDALTYYNMQSATNPGRMITGASMRALQSVLGRVNYSYDKRYLFTLTGRYDGATRLSGANKWAFFPSVGLGWNVSNEDFFKNKYVNFLKLRASIGVAGNENISIGATQAKYGLNYVVLGPNIVPSYTMADFENPNLKWETTTQMNVGAEVGFFNDRLTLDVDVYKKNTRDLLINLTLPGSAGYSDYFTNLGEVMNQGVDIEGNLKVIQAGQHRLDVGGNFSIFENKVLDLGPTDILYGRGYFAGGAVLLSQAVHVARPGDPISSFWGYKTAGVYQSQEEINADPALANDNTRPTYKPGDVKWVDFNGDGQINSSDKTIIGNPSADFTYGFNANYSYKRFTLGINVFGSYGNELINLTRWVVGINNTTGNYNLLQSAYDGRWRGEGTSNQMPRVTTNGVRLYQRVPDWLVEDASFVRLQSVNIGYVFNMPKNPIVRSVRAFVSGTNLYTWTKYSGYDPNINAFGHLALNRGVDLGTMGQPRTFSTGFEVNF</sequence>
<dbReference type="NCBIfam" id="TIGR04056">
    <property type="entry name" value="OMP_RagA_SusC"/>
    <property type="match status" value="1"/>
</dbReference>
<evidence type="ECO:0000256" key="6">
    <source>
        <dbReference type="ARBA" id="ARBA00023136"/>
    </source>
</evidence>
<feature type="domain" description="TonB-dependent receptor-like beta-barrel" evidence="11">
    <location>
        <begin position="499"/>
        <end position="833"/>
    </location>
</feature>
<evidence type="ECO:0000256" key="5">
    <source>
        <dbReference type="ARBA" id="ARBA00023077"/>
    </source>
</evidence>
<evidence type="ECO:0000256" key="3">
    <source>
        <dbReference type="ARBA" id="ARBA00022452"/>
    </source>
</evidence>
<feature type="domain" description="TonB-dependent receptor plug" evidence="12">
    <location>
        <begin position="172"/>
        <end position="300"/>
    </location>
</feature>
<dbReference type="Gene3D" id="2.40.170.20">
    <property type="entry name" value="TonB-dependent receptor, beta-barrel domain"/>
    <property type="match status" value="1"/>
</dbReference>
<dbReference type="EMBL" id="CP010777">
    <property type="protein sequence ID" value="AKQ46185.1"/>
    <property type="molecule type" value="Genomic_DNA"/>
</dbReference>
<dbReference type="PROSITE" id="PS52016">
    <property type="entry name" value="TONB_DEPENDENT_REC_3"/>
    <property type="match status" value="1"/>
</dbReference>
<dbReference type="InterPro" id="IPR023997">
    <property type="entry name" value="TonB-dep_OMP_SusC/RagA_CS"/>
</dbReference>
<dbReference type="InterPro" id="IPR012910">
    <property type="entry name" value="Plug_dom"/>
</dbReference>
<dbReference type="RefSeq" id="WP_048921142.1">
    <property type="nucleotide sequence ID" value="NZ_CP010777.1"/>
</dbReference>
<dbReference type="Pfam" id="PF13715">
    <property type="entry name" value="CarbopepD_reg_2"/>
    <property type="match status" value="1"/>
</dbReference>
<dbReference type="GO" id="GO:0009279">
    <property type="term" value="C:cell outer membrane"/>
    <property type="evidence" value="ECO:0007669"/>
    <property type="project" value="UniProtKB-SubCell"/>
</dbReference>
<dbReference type="PATRIC" id="fig|1379910.4.peg.2608"/>
<evidence type="ECO:0000256" key="10">
    <source>
        <dbReference type="SAM" id="SignalP"/>
    </source>
</evidence>
<dbReference type="InterPro" id="IPR008969">
    <property type="entry name" value="CarboxyPept-like_regulatory"/>
</dbReference>
<feature type="signal peptide" evidence="10">
    <location>
        <begin position="1"/>
        <end position="44"/>
    </location>
</feature>
<evidence type="ECO:0000313" key="13">
    <source>
        <dbReference type="EMBL" id="AKQ46185.1"/>
    </source>
</evidence>
<dbReference type="STRING" id="1379910.TH63_12025"/>
<keyword evidence="3 8" id="KW-1134">Transmembrane beta strand</keyword>
<keyword evidence="14" id="KW-1185">Reference proteome</keyword>
<keyword evidence="10" id="KW-0732">Signal</keyword>
<dbReference type="InterPro" id="IPR039426">
    <property type="entry name" value="TonB-dep_rcpt-like"/>
</dbReference>
<keyword evidence="5 9" id="KW-0798">TonB box</keyword>
<accession>A0A0H4VK66</accession>
<comment type="similarity">
    <text evidence="8 9">Belongs to the TonB-dependent receptor family.</text>
</comment>
<reference evidence="13 14" key="1">
    <citation type="submission" date="2015-01" db="EMBL/GenBank/DDBJ databases">
        <title>Rufibacter sp./DG31D/ whole genome sequencing.</title>
        <authorList>
            <person name="Kim M.K."/>
            <person name="Srinivasan S."/>
            <person name="Lee J.-J."/>
        </authorList>
    </citation>
    <scope>NUCLEOTIDE SEQUENCE [LARGE SCALE GENOMIC DNA]</scope>
    <source>
        <strain evidence="13 14">DG31D</strain>
    </source>
</reference>
<keyword evidence="7 8" id="KW-0998">Cell outer membrane</keyword>
<dbReference type="Proteomes" id="UP000036458">
    <property type="component" value="Chromosome"/>
</dbReference>
<organism evidence="13 14">
    <name type="scientific">Rufibacter radiotolerans</name>
    <dbReference type="NCBI Taxonomy" id="1379910"/>
    <lineage>
        <taxon>Bacteria</taxon>
        <taxon>Pseudomonadati</taxon>
        <taxon>Bacteroidota</taxon>
        <taxon>Cytophagia</taxon>
        <taxon>Cytophagales</taxon>
        <taxon>Hymenobacteraceae</taxon>
        <taxon>Rufibacter</taxon>
    </lineage>
</organism>
<evidence type="ECO:0000256" key="4">
    <source>
        <dbReference type="ARBA" id="ARBA00022692"/>
    </source>
</evidence>
<evidence type="ECO:0000313" key="14">
    <source>
        <dbReference type="Proteomes" id="UP000036458"/>
    </source>
</evidence>
<keyword evidence="6 8" id="KW-0472">Membrane</keyword>
<dbReference type="InterPro" id="IPR000531">
    <property type="entry name" value="Beta-barrel_TonB"/>
</dbReference>
<gene>
    <name evidence="13" type="ORF">TH63_12025</name>
</gene>
<evidence type="ECO:0000256" key="2">
    <source>
        <dbReference type="ARBA" id="ARBA00022448"/>
    </source>
</evidence>
<dbReference type="SUPFAM" id="SSF56935">
    <property type="entry name" value="Porins"/>
    <property type="match status" value="1"/>
</dbReference>
<evidence type="ECO:0000256" key="1">
    <source>
        <dbReference type="ARBA" id="ARBA00004571"/>
    </source>
</evidence>
<dbReference type="Gene3D" id="2.170.130.10">
    <property type="entry name" value="TonB-dependent receptor, plug domain"/>
    <property type="match status" value="1"/>
</dbReference>
<dbReference type="SUPFAM" id="SSF49464">
    <property type="entry name" value="Carboxypeptidase regulatory domain-like"/>
    <property type="match status" value="1"/>
</dbReference>
<evidence type="ECO:0000259" key="11">
    <source>
        <dbReference type="Pfam" id="PF00593"/>
    </source>
</evidence>
<evidence type="ECO:0000256" key="7">
    <source>
        <dbReference type="ARBA" id="ARBA00023237"/>
    </source>
</evidence>
<dbReference type="KEGG" id="ruf:TH63_12025"/>
<evidence type="ECO:0008006" key="15">
    <source>
        <dbReference type="Google" id="ProtNLM"/>
    </source>
</evidence>
<dbReference type="InterPro" id="IPR037066">
    <property type="entry name" value="Plug_dom_sf"/>
</dbReference>
<proteinExistence type="inferred from homology"/>
<dbReference type="InterPro" id="IPR023996">
    <property type="entry name" value="TonB-dep_OMP_SusC/RagA"/>
</dbReference>
<evidence type="ECO:0000256" key="9">
    <source>
        <dbReference type="RuleBase" id="RU003357"/>
    </source>
</evidence>